<dbReference type="AlphaFoldDB" id="A0A0F9TBP5"/>
<proteinExistence type="predicted"/>
<protein>
    <submittedName>
        <fullName evidence="2">Uncharacterized protein</fullName>
    </submittedName>
</protein>
<evidence type="ECO:0000256" key="1">
    <source>
        <dbReference type="SAM" id="MobiDB-lite"/>
    </source>
</evidence>
<sequence length="86" mass="9716">MPNTSVTTHLQEDDEVRTQLMEVGKEKRIVHLLVLGDISVFLSLAQLRTIADSIHDYLKPGHHGPEPLPQPNLELEELQDKQLEIG</sequence>
<gene>
    <name evidence="2" type="ORF">LCGC14_0347620</name>
</gene>
<dbReference type="EMBL" id="LAZR01000258">
    <property type="protein sequence ID" value="KKN78695.1"/>
    <property type="molecule type" value="Genomic_DNA"/>
</dbReference>
<accession>A0A0F9TBP5</accession>
<evidence type="ECO:0000313" key="2">
    <source>
        <dbReference type="EMBL" id="KKN78695.1"/>
    </source>
</evidence>
<feature type="region of interest" description="Disordered" evidence="1">
    <location>
        <begin position="58"/>
        <end position="86"/>
    </location>
</feature>
<comment type="caution">
    <text evidence="2">The sequence shown here is derived from an EMBL/GenBank/DDBJ whole genome shotgun (WGS) entry which is preliminary data.</text>
</comment>
<reference evidence="2" key="1">
    <citation type="journal article" date="2015" name="Nature">
        <title>Complex archaea that bridge the gap between prokaryotes and eukaryotes.</title>
        <authorList>
            <person name="Spang A."/>
            <person name="Saw J.H."/>
            <person name="Jorgensen S.L."/>
            <person name="Zaremba-Niedzwiedzka K."/>
            <person name="Martijn J."/>
            <person name="Lind A.E."/>
            <person name="van Eijk R."/>
            <person name="Schleper C."/>
            <person name="Guy L."/>
            <person name="Ettema T.J."/>
        </authorList>
    </citation>
    <scope>NUCLEOTIDE SEQUENCE</scope>
</reference>
<organism evidence="2">
    <name type="scientific">marine sediment metagenome</name>
    <dbReference type="NCBI Taxonomy" id="412755"/>
    <lineage>
        <taxon>unclassified sequences</taxon>
        <taxon>metagenomes</taxon>
        <taxon>ecological metagenomes</taxon>
    </lineage>
</organism>
<name>A0A0F9TBP5_9ZZZZ</name>